<evidence type="ECO:0000259" key="1">
    <source>
        <dbReference type="SMART" id="SM01324"/>
    </source>
</evidence>
<name>A0ABX5PVL5_9FLAO</name>
<comment type="caution">
    <text evidence="2">The sequence shown here is derived from an EMBL/GenBank/DDBJ whole genome shotgun (WGS) entry which is preliminary data.</text>
</comment>
<dbReference type="EMBL" id="QKZR01000005">
    <property type="protein sequence ID" value="PZX38160.1"/>
    <property type="molecule type" value="Genomic_DNA"/>
</dbReference>
<dbReference type="InterPro" id="IPR025582">
    <property type="entry name" value="YARHG_dom"/>
</dbReference>
<evidence type="ECO:0000313" key="2">
    <source>
        <dbReference type="EMBL" id="PZX38160.1"/>
    </source>
</evidence>
<organism evidence="2 3">
    <name type="scientific">Nonlabens dokdonensis</name>
    <dbReference type="NCBI Taxonomy" id="328515"/>
    <lineage>
        <taxon>Bacteria</taxon>
        <taxon>Pseudomonadati</taxon>
        <taxon>Bacteroidota</taxon>
        <taxon>Flavobacteriia</taxon>
        <taxon>Flavobacteriales</taxon>
        <taxon>Flavobacteriaceae</taxon>
        <taxon>Nonlabens</taxon>
    </lineage>
</organism>
<reference evidence="2 3" key="1">
    <citation type="submission" date="2018-06" db="EMBL/GenBank/DDBJ databases">
        <title>Genomic Encyclopedia of Archaeal and Bacterial Type Strains, Phase II (KMG-II): from individual species to whole genera.</title>
        <authorList>
            <person name="Goeker M."/>
        </authorList>
    </citation>
    <scope>NUCLEOTIDE SEQUENCE [LARGE SCALE GENOMIC DNA]</scope>
    <source>
        <strain evidence="2 3">DSM 17205</strain>
    </source>
</reference>
<dbReference type="PROSITE" id="PS51257">
    <property type="entry name" value="PROKAR_LIPOPROTEIN"/>
    <property type="match status" value="1"/>
</dbReference>
<proteinExistence type="predicted"/>
<dbReference type="SMART" id="SM01324">
    <property type="entry name" value="YARHG"/>
    <property type="match status" value="1"/>
</dbReference>
<accession>A0ABX5PVL5</accession>
<dbReference type="RefSeq" id="WP_015363907.1">
    <property type="nucleotide sequence ID" value="NZ_QKZR01000005.1"/>
</dbReference>
<feature type="domain" description="YARHG" evidence="1">
    <location>
        <begin position="247"/>
        <end position="326"/>
    </location>
</feature>
<dbReference type="Gene3D" id="1.20.58.1690">
    <property type="match status" value="1"/>
</dbReference>
<keyword evidence="3" id="KW-1185">Reference proteome</keyword>
<sequence>MNYKIIFYFLLTLAFLGCKDAIVNTKPKVIIESGTESTYNEMDSLPPKEIRKSIPVKPKNLDKGEPYTIENVSMWSGMFDNANENWDNSLYVDEGFIWRKNNKITLVILKTTDSTVNGYSVVAGNKRPFKGIREAVYENGKIAYHKNFVNEPGDDKFDGQFQFKQFEDKIEGTWDSYNGDLEVNERKYELVPARFEYDPEQNLSENSLFVDWTKSKSKYEEVYYGDDPTEAEIEEYTEYASTTDAIYDINASNTILTKRDVENLSKSDLRIIRNAIFARHGYSFKTRVLRVYFDAQPWYVPMSTDVRQQLTDLEKHNIELLLKYEKNAEEYYDYFGRG</sequence>
<dbReference type="Pfam" id="PF13308">
    <property type="entry name" value="YARHG"/>
    <property type="match status" value="1"/>
</dbReference>
<dbReference type="InterPro" id="IPR038434">
    <property type="entry name" value="YARHG_sf"/>
</dbReference>
<dbReference type="Proteomes" id="UP000248584">
    <property type="component" value="Unassembled WGS sequence"/>
</dbReference>
<protein>
    <submittedName>
        <fullName evidence="2">YARHG domain-containing protein</fullName>
    </submittedName>
</protein>
<evidence type="ECO:0000313" key="3">
    <source>
        <dbReference type="Proteomes" id="UP000248584"/>
    </source>
</evidence>
<gene>
    <name evidence="2" type="ORF">LX97_02741</name>
</gene>